<evidence type="ECO:0000313" key="6">
    <source>
        <dbReference type="EMBL" id="KAF4620375.1"/>
    </source>
</evidence>
<dbReference type="InterPro" id="IPR013120">
    <property type="entry name" value="FAR_NAD-bd"/>
</dbReference>
<feature type="domain" description="Thioester reductase (TE)" evidence="5">
    <location>
        <begin position="744"/>
        <end position="984"/>
    </location>
</feature>
<dbReference type="EMBL" id="JAACJL010000015">
    <property type="protein sequence ID" value="KAF4620375.1"/>
    <property type="molecule type" value="Genomic_DNA"/>
</dbReference>
<accession>A0A8H4QZB8</accession>
<dbReference type="InterPro" id="IPR036291">
    <property type="entry name" value="NAD(P)-bd_dom_sf"/>
</dbReference>
<evidence type="ECO:0000256" key="3">
    <source>
        <dbReference type="SAM" id="MobiDB-lite"/>
    </source>
</evidence>
<comment type="caution">
    <text evidence="6">The sequence shown here is derived from an EMBL/GenBank/DDBJ whole genome shotgun (WGS) entry which is preliminary data.</text>
</comment>
<dbReference type="AlphaFoldDB" id="A0A8H4QZB8"/>
<feature type="domain" description="AMP-dependent synthetase/ligase" evidence="4">
    <location>
        <begin position="78"/>
        <end position="390"/>
    </location>
</feature>
<dbReference type="InterPro" id="IPR036736">
    <property type="entry name" value="ACP-like_sf"/>
</dbReference>
<dbReference type="PANTHER" id="PTHR43439">
    <property type="entry name" value="PHENYLACETATE-COENZYME A LIGASE"/>
    <property type="match status" value="1"/>
</dbReference>
<dbReference type="InterPro" id="IPR000873">
    <property type="entry name" value="AMP-dep_synth/lig_dom"/>
</dbReference>
<evidence type="ECO:0000256" key="2">
    <source>
        <dbReference type="ARBA" id="ARBA00022553"/>
    </source>
</evidence>
<evidence type="ECO:0000313" key="7">
    <source>
        <dbReference type="Proteomes" id="UP000521872"/>
    </source>
</evidence>
<name>A0A8H4QZB8_9AGAR</name>
<gene>
    <name evidence="6" type="ORF">D9613_000454</name>
</gene>
<evidence type="ECO:0008006" key="8">
    <source>
        <dbReference type="Google" id="ProtNLM"/>
    </source>
</evidence>
<evidence type="ECO:0000259" key="4">
    <source>
        <dbReference type="Pfam" id="PF00501"/>
    </source>
</evidence>
<evidence type="ECO:0000256" key="1">
    <source>
        <dbReference type="ARBA" id="ARBA00022450"/>
    </source>
</evidence>
<dbReference type="Pfam" id="PF23562">
    <property type="entry name" value="AMP-binding_C_3"/>
    <property type="match status" value="1"/>
</dbReference>
<dbReference type="Proteomes" id="UP000521872">
    <property type="component" value="Unassembled WGS sequence"/>
</dbReference>
<feature type="compositionally biased region" description="Polar residues" evidence="3">
    <location>
        <begin position="1"/>
        <end position="16"/>
    </location>
</feature>
<proteinExistence type="predicted"/>
<dbReference type="PANTHER" id="PTHR43439:SF2">
    <property type="entry name" value="ENZYME, PUTATIVE (JCVI)-RELATED"/>
    <property type="match status" value="1"/>
</dbReference>
<keyword evidence="7" id="KW-1185">Reference proteome</keyword>
<evidence type="ECO:0000259" key="5">
    <source>
        <dbReference type="Pfam" id="PF07993"/>
    </source>
</evidence>
<dbReference type="Pfam" id="PF00501">
    <property type="entry name" value="AMP-binding"/>
    <property type="match status" value="1"/>
</dbReference>
<keyword evidence="2" id="KW-0597">Phosphoprotein</keyword>
<reference evidence="6 7" key="1">
    <citation type="submission" date="2019-12" db="EMBL/GenBank/DDBJ databases">
        <authorList>
            <person name="Floudas D."/>
            <person name="Bentzer J."/>
            <person name="Ahren D."/>
            <person name="Johansson T."/>
            <person name="Persson P."/>
            <person name="Tunlid A."/>
        </authorList>
    </citation>
    <scope>NUCLEOTIDE SEQUENCE [LARGE SCALE GENOMIC DNA]</scope>
    <source>
        <strain evidence="6 7">CBS 102.39</strain>
    </source>
</reference>
<dbReference type="SUPFAM" id="SSF56801">
    <property type="entry name" value="Acetyl-CoA synthetase-like"/>
    <property type="match status" value="1"/>
</dbReference>
<dbReference type="InterPro" id="IPR020845">
    <property type="entry name" value="AMP-binding_CS"/>
</dbReference>
<dbReference type="SUPFAM" id="SSF51735">
    <property type="entry name" value="NAD(P)-binding Rossmann-fold domains"/>
    <property type="match status" value="1"/>
</dbReference>
<dbReference type="InterPro" id="IPR051414">
    <property type="entry name" value="Adenylate-forming_Reductase"/>
</dbReference>
<organism evidence="6 7">
    <name type="scientific">Agrocybe pediades</name>
    <dbReference type="NCBI Taxonomy" id="84607"/>
    <lineage>
        <taxon>Eukaryota</taxon>
        <taxon>Fungi</taxon>
        <taxon>Dikarya</taxon>
        <taxon>Basidiomycota</taxon>
        <taxon>Agaricomycotina</taxon>
        <taxon>Agaricomycetes</taxon>
        <taxon>Agaricomycetidae</taxon>
        <taxon>Agaricales</taxon>
        <taxon>Agaricineae</taxon>
        <taxon>Strophariaceae</taxon>
        <taxon>Agrocybe</taxon>
    </lineage>
</organism>
<dbReference type="Gene3D" id="1.10.1200.10">
    <property type="entry name" value="ACP-like"/>
    <property type="match status" value="1"/>
</dbReference>
<sequence>MLLLNKSASGGTTQYSDAKEATASPTYTLEAQLWSRQALHTLQTFYVLFMPSNENSAASGLSPLPSGPDLIPRFIDLRARNDAQRVCISYPAPGTSKYIDITFEDFGRAVNNAAWEFNEKIGARRSSSEPTKVVGILARSGAAYMVSIYALHKIGIAPLLISPRNSREAIVNLLRLTNSSAVITDSFNKAEAEACAAELGSIPVHDIAPLPTQGAPVSEPFPYDLKWDEECDKPFIILHTSGSTGLPKPVAWNSHFVFHQGFYPPEFVAKYSGSSVLATLPLFHGSGVALTRASLIWLGWKVVFPDSSKPVTASYLVDICKSPNAPDVVIGAPSVIEEVSALEGGMEVMRGRRFWFFVGAPVPPHLGDFLVKEKIHFLSMLGSTEIGQMNVLEPADRAPEDWQYHQLRPDLDIVLEPRGAEPGSGPFELIILAKDGWKPGTINVNINGTEGYSTSDLYQKHPTHPRLFKHCGRADDVIVLANGEKTLSRPIEVPVEAHPAVAAAVVFGTGRTQNGILVEPAAKHLFDPKDEAALIAFRNEIWPAVQKANESSPSHSQIWKEMILVTSPDKLLPRTDKGSVRRKPAIQLYAPEIDELYLTVESFSSSKSLPKTLDEENLTPFFQTVINEALNKPIGPDDDVFGLGMDSLKAIFVRNSLLSSLRGDERTAGLVSEVPQNFVFIFTTPRSMASATATLFQTGRVTAEDDEATHAKTINDMVEKYTATFPTHVSQNVSDNEAGEVVILTGSTGSLGTFILDSLLHNSKVSKVICFNRRGSSPTLQRQKASFAERKLDDSLLSNERVAFYDVEINAPFFGLAEDVFKVIHNTVTLVIHNAWALNFNWQLATFENVHIAGLRNIVDFALTSPRSTPPRVAFTSSIASAGAYTSGPVPETPIDDPSICLTQGYARSKFVGERILAIAAEKTGLKTLSFRIGQISGDNKHGIWNATDHVPVLFRGCQELGTIPRDWLPVVPWIPVDDVAHTIVDVVLDRERGAGTFHVSNPQPAPWADLMPVVKDLLQTSKPLEVVTMKEWVDQLKNSNQSAEENPAIKLTAFFENNMAGKGIRCRLALDKTKTVSPSLASVKPVDETALRLFINYWKSIGFLH</sequence>
<dbReference type="PROSITE" id="PS00455">
    <property type="entry name" value="AMP_BINDING"/>
    <property type="match status" value="1"/>
</dbReference>
<dbReference type="InterPro" id="IPR042099">
    <property type="entry name" value="ANL_N_sf"/>
</dbReference>
<dbReference type="Pfam" id="PF07993">
    <property type="entry name" value="NAD_binding_4"/>
    <property type="match status" value="1"/>
</dbReference>
<keyword evidence="1" id="KW-0596">Phosphopantetheine</keyword>
<dbReference type="Gene3D" id="3.40.50.12780">
    <property type="entry name" value="N-terminal domain of ligase-like"/>
    <property type="match status" value="1"/>
</dbReference>
<protein>
    <recommendedName>
        <fullName evidence="8">Carrier domain-containing protein</fullName>
    </recommendedName>
</protein>
<dbReference type="Gene3D" id="3.40.50.720">
    <property type="entry name" value="NAD(P)-binding Rossmann-like Domain"/>
    <property type="match status" value="1"/>
</dbReference>
<feature type="region of interest" description="Disordered" evidence="3">
    <location>
        <begin position="1"/>
        <end position="21"/>
    </location>
</feature>